<dbReference type="VEuPathDB" id="FungiDB:SCHCODRAFT_02642857"/>
<protein>
    <submittedName>
        <fullName evidence="1">Uncharacterized protein</fullName>
    </submittedName>
</protein>
<proteinExistence type="predicted"/>
<dbReference type="eggNOG" id="ENOG502SRHZ">
    <property type="taxonomic scope" value="Eukaryota"/>
</dbReference>
<reference evidence="1 2" key="1">
    <citation type="journal article" date="2010" name="Nat. Biotechnol.">
        <title>Genome sequence of the model mushroom Schizophyllum commune.</title>
        <authorList>
            <person name="Ohm R.A."/>
            <person name="de Jong J.F."/>
            <person name="Lugones L.G."/>
            <person name="Aerts A."/>
            <person name="Kothe E."/>
            <person name="Stajich J.E."/>
            <person name="de Vries R.P."/>
            <person name="Record E."/>
            <person name="Levasseur A."/>
            <person name="Baker S.E."/>
            <person name="Bartholomew K.A."/>
            <person name="Coutinho P.M."/>
            <person name="Erdmann S."/>
            <person name="Fowler T.J."/>
            <person name="Gathman A.C."/>
            <person name="Lombard V."/>
            <person name="Henrissat B."/>
            <person name="Knabe N."/>
            <person name="Kuees U."/>
            <person name="Lilly W.W."/>
            <person name="Lindquist E."/>
            <person name="Lucas S."/>
            <person name="Magnuson J.K."/>
            <person name="Piumi F."/>
            <person name="Raudaskoski M."/>
            <person name="Salamov A."/>
            <person name="Schmutz J."/>
            <person name="Schwarze F.W.M.R."/>
            <person name="vanKuyk P.A."/>
            <person name="Horton J.S."/>
            <person name="Grigoriev I.V."/>
            <person name="Woesten H.A.B."/>
        </authorList>
    </citation>
    <scope>NUCLEOTIDE SEQUENCE [LARGE SCALE GENOMIC DNA]</scope>
    <source>
        <strain evidence="2">H4-8 / FGSC 9210</strain>
    </source>
</reference>
<sequence length="295" mass="32242">VCGKRPKFMENGTRYPYCSRTCASKQGLNPSACALSTCEATGRTAFGGYCCEQHAIDAVQGREALACTTCLKFPRAVGDLCTGCNRSQDPGTARLMEVDAGSEEFSNLEAHFVGEWSGPGIVPSVEKVYRVVLPADTMRGYHDYQSSRPNETCIHTFFSQQCICDLGTKLPVLCDFKSCGICMSIKSSFRSFAFGSKQLDGMPERGVYTYGNPFMADKDATSCTTSPYRVMIACVAIANLALEKVSAVITEYEPGLLFTRGQLPLFISLILRLSCPRTSSCIQSESEELGRRKRS</sequence>
<dbReference type="AlphaFoldDB" id="D8QIB8"/>
<keyword evidence="2" id="KW-1185">Reference proteome</keyword>
<dbReference type="Proteomes" id="UP000007431">
    <property type="component" value="Unassembled WGS sequence"/>
</dbReference>
<name>D8QIB8_SCHCM</name>
<evidence type="ECO:0000313" key="1">
    <source>
        <dbReference type="EMBL" id="EFI92204.1"/>
    </source>
</evidence>
<evidence type="ECO:0000313" key="2">
    <source>
        <dbReference type="Proteomes" id="UP000007431"/>
    </source>
</evidence>
<gene>
    <name evidence="1" type="ORF">SCHCODRAFT_61446</name>
</gene>
<feature type="non-terminal residue" evidence="1">
    <location>
        <position position="1"/>
    </location>
</feature>
<dbReference type="HOGENOM" id="CLU_073377_0_0_1"/>
<dbReference type="OMA" id="YKSCGIC"/>
<dbReference type="InParanoid" id="D8QIB8"/>
<organism evidence="2">
    <name type="scientific">Schizophyllum commune (strain H4-8 / FGSC 9210)</name>
    <name type="common">Split gill fungus</name>
    <dbReference type="NCBI Taxonomy" id="578458"/>
    <lineage>
        <taxon>Eukaryota</taxon>
        <taxon>Fungi</taxon>
        <taxon>Dikarya</taxon>
        <taxon>Basidiomycota</taxon>
        <taxon>Agaricomycotina</taxon>
        <taxon>Agaricomycetes</taxon>
        <taxon>Agaricomycetidae</taxon>
        <taxon>Agaricales</taxon>
        <taxon>Schizophyllaceae</taxon>
        <taxon>Schizophyllum</taxon>
    </lineage>
</organism>
<accession>D8QIB8</accession>
<dbReference type="EMBL" id="GL377313">
    <property type="protein sequence ID" value="EFI92204.1"/>
    <property type="molecule type" value="Genomic_DNA"/>
</dbReference>